<protein>
    <submittedName>
        <fullName evidence="7">MFS general substrate transporter</fullName>
    </submittedName>
</protein>
<feature type="transmembrane region" description="Helical" evidence="6">
    <location>
        <begin position="144"/>
        <end position="168"/>
    </location>
</feature>
<keyword evidence="5 6" id="KW-0472">Membrane</keyword>
<evidence type="ECO:0000313" key="7">
    <source>
        <dbReference type="EMBL" id="KAF2501459.1"/>
    </source>
</evidence>
<dbReference type="PANTHER" id="PTHR23511:SF5">
    <property type="entry name" value="MAJOR FACILITATOR-TYPE TRANSPORTER HXNZ-RELATED"/>
    <property type="match status" value="1"/>
</dbReference>
<evidence type="ECO:0000256" key="4">
    <source>
        <dbReference type="ARBA" id="ARBA00022989"/>
    </source>
</evidence>
<feature type="transmembrane region" description="Helical" evidence="6">
    <location>
        <begin position="441"/>
        <end position="461"/>
    </location>
</feature>
<accession>A0A6A6R9X1</accession>
<dbReference type="SUPFAM" id="SSF103473">
    <property type="entry name" value="MFS general substrate transporter"/>
    <property type="match status" value="1"/>
</dbReference>
<dbReference type="AlphaFoldDB" id="A0A6A6R9X1"/>
<name>A0A6A6R9X1_9PEZI</name>
<dbReference type="OrthoDB" id="4139357at2759"/>
<dbReference type="PANTHER" id="PTHR23511">
    <property type="entry name" value="SYNAPTIC VESICLE GLYCOPROTEIN 2"/>
    <property type="match status" value="1"/>
</dbReference>
<feature type="transmembrane region" description="Helical" evidence="6">
    <location>
        <begin position="413"/>
        <end position="435"/>
    </location>
</feature>
<feature type="transmembrane region" description="Helical" evidence="6">
    <location>
        <begin position="81"/>
        <end position="102"/>
    </location>
</feature>
<evidence type="ECO:0000313" key="8">
    <source>
        <dbReference type="Proteomes" id="UP000799750"/>
    </source>
</evidence>
<dbReference type="Gene3D" id="1.20.1250.20">
    <property type="entry name" value="MFS general substrate transporter like domains"/>
    <property type="match status" value="1"/>
</dbReference>
<feature type="transmembrane region" description="Helical" evidence="6">
    <location>
        <begin position="42"/>
        <end position="60"/>
    </location>
</feature>
<dbReference type="GO" id="GO:0016020">
    <property type="term" value="C:membrane"/>
    <property type="evidence" value="ECO:0007669"/>
    <property type="project" value="UniProtKB-SubCell"/>
</dbReference>
<evidence type="ECO:0000256" key="1">
    <source>
        <dbReference type="ARBA" id="ARBA00004141"/>
    </source>
</evidence>
<dbReference type="EMBL" id="MU004182">
    <property type="protein sequence ID" value="KAF2501459.1"/>
    <property type="molecule type" value="Genomic_DNA"/>
</dbReference>
<feature type="transmembrane region" description="Helical" evidence="6">
    <location>
        <begin position="379"/>
        <end position="401"/>
    </location>
</feature>
<dbReference type="Proteomes" id="UP000799750">
    <property type="component" value="Unassembled WGS sequence"/>
</dbReference>
<feature type="transmembrane region" description="Helical" evidence="6">
    <location>
        <begin position="193"/>
        <end position="212"/>
    </location>
</feature>
<reference evidence="7" key="1">
    <citation type="journal article" date="2020" name="Stud. Mycol.">
        <title>101 Dothideomycetes genomes: a test case for predicting lifestyles and emergence of pathogens.</title>
        <authorList>
            <person name="Haridas S."/>
            <person name="Albert R."/>
            <person name="Binder M."/>
            <person name="Bloem J."/>
            <person name="Labutti K."/>
            <person name="Salamov A."/>
            <person name="Andreopoulos B."/>
            <person name="Baker S."/>
            <person name="Barry K."/>
            <person name="Bills G."/>
            <person name="Bluhm B."/>
            <person name="Cannon C."/>
            <person name="Castanera R."/>
            <person name="Culley D."/>
            <person name="Daum C."/>
            <person name="Ezra D."/>
            <person name="Gonzalez J."/>
            <person name="Henrissat B."/>
            <person name="Kuo A."/>
            <person name="Liang C."/>
            <person name="Lipzen A."/>
            <person name="Lutzoni F."/>
            <person name="Magnuson J."/>
            <person name="Mondo S."/>
            <person name="Nolan M."/>
            <person name="Ohm R."/>
            <person name="Pangilinan J."/>
            <person name="Park H.-J."/>
            <person name="Ramirez L."/>
            <person name="Alfaro M."/>
            <person name="Sun H."/>
            <person name="Tritt A."/>
            <person name="Yoshinaga Y."/>
            <person name="Zwiers L.-H."/>
            <person name="Turgeon B."/>
            <person name="Goodwin S."/>
            <person name="Spatafora J."/>
            <person name="Crous P."/>
            <person name="Grigoriev I."/>
        </authorList>
    </citation>
    <scope>NUCLEOTIDE SEQUENCE</scope>
    <source>
        <strain evidence="7">CBS 269.34</strain>
    </source>
</reference>
<sequence length="469" mass="50103">MPFSMRDREYDLKTVQPGSSSVYERKVAVVNRAMLDLGMGKYQWMVFGLSGLGWFMDVYWKQAINLIGPFVKEEFGIDQIAFLNVAKYAGSLVGLSCVAALVGAGSPNFAALAILAGIIGFANGGNKYVDSTIFIEFVPASHQFLLPMATVFASLAQLISVLIAWPLVTNYSCTPQLVAAHQCFFSKNLGWRYYLWTGGGLTIPMVIVRYLFHLLETPKYLLGRSRDAAAVSVVQTIASTNRNATWLTLDSLRTIDMELYTTTTTPSPTTTTTTSSALTLKHRLTPHKIPALFRTPKMALSTSLAALIWATSAASHPLTTSTLFRTLAIQAACSIPGALLAGVAAELPFLGRKGTGCVACFASAVFLFLFTRAESYEAVLGWSCAVAFSLAVAHGLLYGYTPELFPAPIRGTGQGLVGLAGEGANVGAALVAAWVGLGERSVWVAAGCLAAAGGLFPWMPYEMRGRAAG</sequence>
<organism evidence="7 8">
    <name type="scientific">Lophium mytilinum</name>
    <dbReference type="NCBI Taxonomy" id="390894"/>
    <lineage>
        <taxon>Eukaryota</taxon>
        <taxon>Fungi</taxon>
        <taxon>Dikarya</taxon>
        <taxon>Ascomycota</taxon>
        <taxon>Pezizomycotina</taxon>
        <taxon>Dothideomycetes</taxon>
        <taxon>Pleosporomycetidae</taxon>
        <taxon>Mytilinidiales</taxon>
        <taxon>Mytilinidiaceae</taxon>
        <taxon>Lophium</taxon>
    </lineage>
</organism>
<keyword evidence="2" id="KW-0813">Transport</keyword>
<gene>
    <name evidence="7" type="ORF">BU16DRAFT_546683</name>
</gene>
<evidence type="ECO:0000256" key="3">
    <source>
        <dbReference type="ARBA" id="ARBA00022692"/>
    </source>
</evidence>
<keyword evidence="8" id="KW-1185">Reference proteome</keyword>
<proteinExistence type="predicted"/>
<evidence type="ECO:0000256" key="6">
    <source>
        <dbReference type="SAM" id="Phobius"/>
    </source>
</evidence>
<keyword evidence="4 6" id="KW-1133">Transmembrane helix</keyword>
<comment type="subcellular location">
    <subcellularLocation>
        <location evidence="1">Membrane</location>
        <topology evidence="1">Multi-pass membrane protein</topology>
    </subcellularLocation>
</comment>
<feature type="transmembrane region" description="Helical" evidence="6">
    <location>
        <begin position="108"/>
        <end position="124"/>
    </location>
</feature>
<evidence type="ECO:0000256" key="5">
    <source>
        <dbReference type="ARBA" id="ARBA00023136"/>
    </source>
</evidence>
<feature type="transmembrane region" description="Helical" evidence="6">
    <location>
        <begin position="354"/>
        <end position="373"/>
    </location>
</feature>
<keyword evidence="3 6" id="KW-0812">Transmembrane</keyword>
<dbReference type="InterPro" id="IPR036259">
    <property type="entry name" value="MFS_trans_sf"/>
</dbReference>
<evidence type="ECO:0000256" key="2">
    <source>
        <dbReference type="ARBA" id="ARBA00022448"/>
    </source>
</evidence>